<dbReference type="Pfam" id="PF09364">
    <property type="entry name" value="XFP_N"/>
    <property type="match status" value="1"/>
</dbReference>
<name>A0A1G2PDG5_9BACT</name>
<evidence type="ECO:0000256" key="1">
    <source>
        <dbReference type="ARBA" id="ARBA00001964"/>
    </source>
</evidence>
<comment type="cofactor">
    <cofactor evidence="1">
        <name>thiamine diphosphate</name>
        <dbReference type="ChEBI" id="CHEBI:58937"/>
    </cofactor>
</comment>
<proteinExistence type="inferred from homology"/>
<evidence type="ECO:0000259" key="6">
    <source>
        <dbReference type="Pfam" id="PF09364"/>
    </source>
</evidence>
<dbReference type="InterPro" id="IPR018970">
    <property type="entry name" value="Xul5P/Fru6P_PKetolase_N"/>
</dbReference>
<dbReference type="InterPro" id="IPR018969">
    <property type="entry name" value="Xul5P/Fru6P_PKetolase_C"/>
</dbReference>
<feature type="non-terminal residue" evidence="7">
    <location>
        <position position="719"/>
    </location>
</feature>
<feature type="domain" description="Xylulose 5-phosphate/Fructose 6-phosphate phosphoketolase C-terminal" evidence="5">
    <location>
        <begin position="587"/>
        <end position="719"/>
    </location>
</feature>
<dbReference type="PROSITE" id="PS60002">
    <property type="entry name" value="PHOSPHOKETOLASE_1"/>
    <property type="match status" value="1"/>
</dbReference>
<dbReference type="NCBIfam" id="NF003616">
    <property type="entry name" value="PRK05261.1-1"/>
    <property type="match status" value="1"/>
</dbReference>
<reference evidence="7 8" key="1">
    <citation type="journal article" date="2016" name="Nat. Commun.">
        <title>Thousands of microbial genomes shed light on interconnected biogeochemical processes in an aquifer system.</title>
        <authorList>
            <person name="Anantharaman K."/>
            <person name="Brown C.T."/>
            <person name="Hug L.A."/>
            <person name="Sharon I."/>
            <person name="Castelle C.J."/>
            <person name="Probst A.J."/>
            <person name="Thomas B.C."/>
            <person name="Singh A."/>
            <person name="Wilkins M.J."/>
            <person name="Karaoz U."/>
            <person name="Brodie E.L."/>
            <person name="Williams K.H."/>
            <person name="Hubbard S.S."/>
            <person name="Banfield J.F."/>
        </authorList>
    </citation>
    <scope>NUCLEOTIDE SEQUENCE [LARGE SCALE GENOMIC DNA]</scope>
</reference>
<organism evidence="7 8">
    <name type="scientific">Candidatus Taylorbacteria bacterium RIFOXYD2_FULL_36_9</name>
    <dbReference type="NCBI Taxonomy" id="1802338"/>
    <lineage>
        <taxon>Bacteria</taxon>
        <taxon>Candidatus Tayloriibacteriota</taxon>
    </lineage>
</organism>
<evidence type="ECO:0000256" key="3">
    <source>
        <dbReference type="ARBA" id="ARBA00023052"/>
    </source>
</evidence>
<gene>
    <name evidence="7" type="ORF">A2541_02790</name>
</gene>
<dbReference type="Pfam" id="PF03894">
    <property type="entry name" value="XFP"/>
    <property type="match status" value="1"/>
</dbReference>
<dbReference type="InterPro" id="IPR005593">
    <property type="entry name" value="Xul5P/Fru6P_PKetolase"/>
</dbReference>
<dbReference type="InterPro" id="IPR019790">
    <property type="entry name" value="Xul5P/Fru6P_PKetolase_CS"/>
</dbReference>
<dbReference type="InterPro" id="IPR019789">
    <property type="entry name" value="Xul5P/Fru6P_PKetolase_ThDP_BS"/>
</dbReference>
<dbReference type="GO" id="GO:0016832">
    <property type="term" value="F:aldehyde-lyase activity"/>
    <property type="evidence" value="ECO:0007669"/>
    <property type="project" value="InterPro"/>
</dbReference>
<dbReference type="Proteomes" id="UP000176965">
    <property type="component" value="Unassembled WGS sequence"/>
</dbReference>
<dbReference type="PANTHER" id="PTHR31273:SF0">
    <property type="entry name" value="PHOSPHOKETOLASE-RELATED"/>
    <property type="match status" value="1"/>
</dbReference>
<comment type="similarity">
    <text evidence="2">Belongs to the XFP family.</text>
</comment>
<sequence>MNSEIEKIKKFVRVTNYLSVAQIYLQNNFLLKDKLTFVDIKSRLLGHWGTCPGINFVYACLNNLIIKTDAQMIFVLGPGHGFPALQSNIFLEGTLGKYYPEAKLDENGIAYITKNFSWPYGFPSHSSPLTPGVILEGGELGYSLSTAYGAVLDNPDLIATCLVGDGEAETGALATSWHLNKFIDPAVNGVVLPILHLNGYKISGPTIFGRMKNADLKSLFKGYGYEPIIVEGKGDKVYEKMVKALDSAYAQIRKIQKEARENPSRKLDDYFRFPMIILKTPKGWTGPKYLAGPKIEGNGDKIEGNSLSHQVVGKESKTDKSQLKMVEKWIKSYKFEELFDEAKGFSEEILANMPKEGKRMGDNKNTLGIKKGDSSRDLILPEVEKFETKTGEAGAMKKIGEYLAEVVKLNQVNRNFRLFSPDETYSNRLQDMFKETTRSFVGKLEEWDKDMSRDGRIIEMLSEQSLQGLAQGYILTGRFSIFTSYEAFIPIVSSMADQYSKFLKIARKTDWRGDVPSFNYILTSTGWRQEHNGFSHQNPSFMDELLNKGHDFINIYFPADANEAVLITEKCLKSKNEINVIVAEKTIESIWLSWVEAKKEVAEGLSIWDFASEANPDLVFGACGQYLVKEALAAIDLLKKEAPEAKVRFVNVLELSPNTVGQQNKISEVDFEKYFTKDKPVIFNFHGYADTLEKTIFRFENALDRISIHGYMESGSTTT</sequence>
<keyword evidence="3" id="KW-0786">Thiamine pyrophosphate</keyword>
<dbReference type="InterPro" id="IPR009014">
    <property type="entry name" value="Transketo_C/PFOR_II"/>
</dbReference>
<dbReference type="Gene3D" id="3.40.50.920">
    <property type="match status" value="1"/>
</dbReference>
<keyword evidence="4" id="KW-0456">Lyase</keyword>
<dbReference type="SUPFAM" id="SSF52518">
    <property type="entry name" value="Thiamin diphosphate-binding fold (THDP-binding)"/>
    <property type="match status" value="2"/>
</dbReference>
<dbReference type="EMBL" id="MHSQ01000031">
    <property type="protein sequence ID" value="OHA46333.1"/>
    <property type="molecule type" value="Genomic_DNA"/>
</dbReference>
<dbReference type="Pfam" id="PF09363">
    <property type="entry name" value="XFP_C"/>
    <property type="match status" value="1"/>
</dbReference>
<evidence type="ECO:0000256" key="2">
    <source>
        <dbReference type="ARBA" id="ARBA00005623"/>
    </source>
</evidence>
<dbReference type="PANTHER" id="PTHR31273">
    <property type="entry name" value="PHOSPHOKETOLASE-RELATED"/>
    <property type="match status" value="1"/>
</dbReference>
<dbReference type="STRING" id="1802338.A2541_02790"/>
<evidence type="ECO:0000259" key="5">
    <source>
        <dbReference type="Pfam" id="PF09363"/>
    </source>
</evidence>
<dbReference type="GO" id="GO:0005975">
    <property type="term" value="P:carbohydrate metabolic process"/>
    <property type="evidence" value="ECO:0007669"/>
    <property type="project" value="InterPro"/>
</dbReference>
<evidence type="ECO:0000256" key="4">
    <source>
        <dbReference type="ARBA" id="ARBA00023239"/>
    </source>
</evidence>
<evidence type="ECO:0000313" key="7">
    <source>
        <dbReference type="EMBL" id="OHA46333.1"/>
    </source>
</evidence>
<comment type="caution">
    <text evidence="7">The sequence shown here is derived from an EMBL/GenBank/DDBJ whole genome shotgun (WGS) entry which is preliminary data.</text>
</comment>
<dbReference type="PROSITE" id="PS60003">
    <property type="entry name" value="PHOSPHOKETOLASE_2"/>
    <property type="match status" value="1"/>
</dbReference>
<dbReference type="Gene3D" id="3.40.50.970">
    <property type="match status" value="2"/>
</dbReference>
<feature type="domain" description="Xylulose 5-phosphate/Fructose 6-phosphate phosphoketolase N-terminal" evidence="6">
    <location>
        <begin position="3"/>
        <end position="368"/>
    </location>
</feature>
<evidence type="ECO:0000313" key="8">
    <source>
        <dbReference type="Proteomes" id="UP000176965"/>
    </source>
</evidence>
<dbReference type="AlphaFoldDB" id="A0A1G2PDG5"/>
<protein>
    <submittedName>
        <fullName evidence="7">Phosphoketolase</fullName>
    </submittedName>
</protein>
<accession>A0A1G2PDG5</accession>
<dbReference type="InterPro" id="IPR029061">
    <property type="entry name" value="THDP-binding"/>
</dbReference>